<sequence>MSPIVKIAVTLFIVLSHHIGILPPNAPPKNEQLVATGFFEKHNRLLALTTEVRAIIHSCNTKLIFIPKIPAPICLFLLFLIILLKMNGQGDSIVASLCPTPNGKNILAISAIEVVALTMMVMAVLTRIWSIRTLRRHFTFEVTILPDLRVVSSGPYAHVRHPGYTCTNSVILETLLVVSLNPTGYLKACGVTETSSILK</sequence>
<gene>
    <name evidence="7" type="ORF">M422DRAFT_254440</name>
</gene>
<evidence type="ECO:0000256" key="4">
    <source>
        <dbReference type="ARBA" id="ARBA00023136"/>
    </source>
</evidence>
<dbReference type="Gene3D" id="1.20.120.1630">
    <property type="match status" value="1"/>
</dbReference>
<comment type="catalytic activity">
    <reaction evidence="5">
        <text>[protein]-C-terminal S-[(2E,6E)-farnesyl]-L-cysteine + S-adenosyl-L-methionine = [protein]-C-terminal S-[(2E,6E)-farnesyl]-L-cysteine methyl ester + S-adenosyl-L-homocysteine</text>
        <dbReference type="Rhea" id="RHEA:21672"/>
        <dbReference type="Rhea" id="RHEA-COMP:12125"/>
        <dbReference type="Rhea" id="RHEA-COMP:12126"/>
        <dbReference type="ChEBI" id="CHEBI:57856"/>
        <dbReference type="ChEBI" id="CHEBI:59789"/>
        <dbReference type="ChEBI" id="CHEBI:90510"/>
        <dbReference type="ChEBI" id="CHEBI:90511"/>
        <dbReference type="EC" id="2.1.1.100"/>
    </reaction>
</comment>
<keyword evidence="5" id="KW-0489">Methyltransferase</keyword>
<feature type="signal peptide" evidence="6">
    <location>
        <begin position="1"/>
        <end position="16"/>
    </location>
</feature>
<comment type="similarity">
    <text evidence="5">Belongs to the class VI-like SAM-binding methyltransferase superfamily. Isoprenylcysteine carboxyl methyltransferase family.</text>
</comment>
<keyword evidence="5" id="KW-0808">Transferase</keyword>
<dbReference type="AlphaFoldDB" id="A0A0C9VVP0"/>
<proteinExistence type="inferred from homology"/>
<feature type="transmembrane region" description="Helical" evidence="5">
    <location>
        <begin position="106"/>
        <end position="129"/>
    </location>
</feature>
<dbReference type="GO" id="GO:0005789">
    <property type="term" value="C:endoplasmic reticulum membrane"/>
    <property type="evidence" value="ECO:0007669"/>
    <property type="project" value="UniProtKB-SubCell"/>
</dbReference>
<dbReference type="Pfam" id="PF04140">
    <property type="entry name" value="ICMT"/>
    <property type="match status" value="1"/>
</dbReference>
<keyword evidence="5" id="KW-0256">Endoplasmic reticulum</keyword>
<dbReference type="EC" id="2.1.1.100" evidence="5"/>
<organism evidence="7 8">
    <name type="scientific">Sphaerobolus stellatus (strain SS14)</name>
    <dbReference type="NCBI Taxonomy" id="990650"/>
    <lineage>
        <taxon>Eukaryota</taxon>
        <taxon>Fungi</taxon>
        <taxon>Dikarya</taxon>
        <taxon>Basidiomycota</taxon>
        <taxon>Agaricomycotina</taxon>
        <taxon>Agaricomycetes</taxon>
        <taxon>Phallomycetidae</taxon>
        <taxon>Geastrales</taxon>
        <taxon>Sphaerobolaceae</taxon>
        <taxon>Sphaerobolus</taxon>
    </lineage>
</organism>
<comment type="caution">
    <text evidence="5">Lacks conserved residue(s) required for the propagation of feature annotation.</text>
</comment>
<keyword evidence="3 5" id="KW-1133">Transmembrane helix</keyword>
<dbReference type="InterPro" id="IPR007269">
    <property type="entry name" value="ICMT_MeTrfase"/>
</dbReference>
<name>A0A0C9VVP0_SPHS4</name>
<comment type="subcellular location">
    <subcellularLocation>
        <location evidence="5">Endoplasmic reticulum membrane</location>
        <topology evidence="5">Multi-pass membrane protein</topology>
    </subcellularLocation>
    <subcellularLocation>
        <location evidence="1">Membrane</location>
        <topology evidence="1">Multi-pass membrane protein</topology>
    </subcellularLocation>
</comment>
<evidence type="ECO:0000256" key="6">
    <source>
        <dbReference type="SAM" id="SignalP"/>
    </source>
</evidence>
<keyword evidence="2 5" id="KW-0812">Transmembrane</keyword>
<evidence type="ECO:0000256" key="1">
    <source>
        <dbReference type="ARBA" id="ARBA00004141"/>
    </source>
</evidence>
<keyword evidence="4 5" id="KW-0472">Membrane</keyword>
<feature type="transmembrane region" description="Helical" evidence="5">
    <location>
        <begin position="63"/>
        <end position="86"/>
    </location>
</feature>
<keyword evidence="5" id="KW-0949">S-adenosyl-L-methionine</keyword>
<dbReference type="HOGENOM" id="CLU_1372985_0_0_1"/>
<dbReference type="Proteomes" id="UP000054279">
    <property type="component" value="Unassembled WGS sequence"/>
</dbReference>
<evidence type="ECO:0000256" key="5">
    <source>
        <dbReference type="RuleBase" id="RU362022"/>
    </source>
</evidence>
<dbReference type="GO" id="GO:0004671">
    <property type="term" value="F:protein C-terminal S-isoprenylcysteine carboxyl O-methyltransferase activity"/>
    <property type="evidence" value="ECO:0007669"/>
    <property type="project" value="UniProtKB-EC"/>
</dbReference>
<keyword evidence="6" id="KW-0732">Signal</keyword>
<evidence type="ECO:0000313" key="7">
    <source>
        <dbReference type="EMBL" id="KIJ42366.1"/>
    </source>
</evidence>
<dbReference type="EMBL" id="KN837130">
    <property type="protein sequence ID" value="KIJ42366.1"/>
    <property type="molecule type" value="Genomic_DNA"/>
</dbReference>
<evidence type="ECO:0000256" key="3">
    <source>
        <dbReference type="ARBA" id="ARBA00022989"/>
    </source>
</evidence>
<feature type="chain" id="PRO_5002215475" description="Protein-S-isoprenylcysteine O-methyltransferase" evidence="6">
    <location>
        <begin position="17"/>
        <end position="199"/>
    </location>
</feature>
<keyword evidence="8" id="KW-1185">Reference proteome</keyword>
<evidence type="ECO:0000313" key="8">
    <source>
        <dbReference type="Proteomes" id="UP000054279"/>
    </source>
</evidence>
<dbReference type="GO" id="GO:0032259">
    <property type="term" value="P:methylation"/>
    <property type="evidence" value="ECO:0007669"/>
    <property type="project" value="UniProtKB-KW"/>
</dbReference>
<reference evidence="7 8" key="1">
    <citation type="submission" date="2014-06" db="EMBL/GenBank/DDBJ databases">
        <title>Evolutionary Origins and Diversification of the Mycorrhizal Mutualists.</title>
        <authorList>
            <consortium name="DOE Joint Genome Institute"/>
            <consortium name="Mycorrhizal Genomics Consortium"/>
            <person name="Kohler A."/>
            <person name="Kuo A."/>
            <person name="Nagy L.G."/>
            <person name="Floudas D."/>
            <person name="Copeland A."/>
            <person name="Barry K.W."/>
            <person name="Cichocki N."/>
            <person name="Veneault-Fourrey C."/>
            <person name="LaButti K."/>
            <person name="Lindquist E.A."/>
            <person name="Lipzen A."/>
            <person name="Lundell T."/>
            <person name="Morin E."/>
            <person name="Murat C."/>
            <person name="Riley R."/>
            <person name="Ohm R."/>
            <person name="Sun H."/>
            <person name="Tunlid A."/>
            <person name="Henrissat B."/>
            <person name="Grigoriev I.V."/>
            <person name="Hibbett D.S."/>
            <person name="Martin F."/>
        </authorList>
    </citation>
    <scope>NUCLEOTIDE SEQUENCE [LARGE SCALE GENOMIC DNA]</scope>
    <source>
        <strain evidence="7 8">SS14</strain>
    </source>
</reference>
<protein>
    <recommendedName>
        <fullName evidence="5">Protein-S-isoprenylcysteine O-methyltransferase</fullName>
        <ecNumber evidence="5">2.1.1.100</ecNumber>
    </recommendedName>
</protein>
<accession>A0A0C9VVP0</accession>
<evidence type="ECO:0000256" key="2">
    <source>
        <dbReference type="ARBA" id="ARBA00022692"/>
    </source>
</evidence>